<sequence>MTCGPYWVDLHRAEQRLGGGFLLTNWLVLTALHCLRGLAQIDERVDVVLADGRRLAAHVSRLDAEADLALVSITSPQRAAPQIPNSGPARIGGRWRGPYRPAANDVELSGRIDTRAAAYLCEGGGIIEALQLSADQLLGDYSGYSGGPVEDTTSCDGPAPEHNGSKQDAVVVGILLEQAPDRTVADRAANVLFAATIAEAMRRFNYLDVAHLVDVLRPPLDAESAVASAVSPQAARGTTVNPLVNSMAAKADELFETIQEWSAQGVMDPAQISELTFMVAKRKIQAELGEGGAP</sequence>
<evidence type="ECO:0000313" key="2">
    <source>
        <dbReference type="Proteomes" id="UP000656881"/>
    </source>
</evidence>
<dbReference type="InterPro" id="IPR043504">
    <property type="entry name" value="Peptidase_S1_PA_chymotrypsin"/>
</dbReference>
<gene>
    <name evidence="1" type="ORF">GCM10012286_65000</name>
</gene>
<dbReference type="Pfam" id="PF13365">
    <property type="entry name" value="Trypsin_2"/>
    <property type="match status" value="1"/>
</dbReference>
<evidence type="ECO:0000313" key="1">
    <source>
        <dbReference type="EMBL" id="GGO54675.1"/>
    </source>
</evidence>
<organism evidence="1 2">
    <name type="scientific">Streptomyces lasiicapitis</name>
    <dbReference type="NCBI Taxonomy" id="1923961"/>
    <lineage>
        <taxon>Bacteria</taxon>
        <taxon>Bacillati</taxon>
        <taxon>Actinomycetota</taxon>
        <taxon>Actinomycetes</taxon>
        <taxon>Kitasatosporales</taxon>
        <taxon>Streptomycetaceae</taxon>
        <taxon>Streptomyces</taxon>
    </lineage>
</organism>
<dbReference type="Proteomes" id="UP000656881">
    <property type="component" value="Unassembled WGS sequence"/>
</dbReference>
<proteinExistence type="predicted"/>
<protein>
    <recommendedName>
        <fullName evidence="3">Trypsin-like peptidase domain-containing protein</fullName>
    </recommendedName>
</protein>
<name>A0ABQ2MMT7_9ACTN</name>
<dbReference type="EMBL" id="BMNG01000016">
    <property type="protein sequence ID" value="GGO54675.1"/>
    <property type="molecule type" value="Genomic_DNA"/>
</dbReference>
<keyword evidence="2" id="KW-1185">Reference proteome</keyword>
<evidence type="ECO:0008006" key="3">
    <source>
        <dbReference type="Google" id="ProtNLM"/>
    </source>
</evidence>
<accession>A0ABQ2MMT7</accession>
<comment type="caution">
    <text evidence="1">The sequence shown here is derived from an EMBL/GenBank/DDBJ whole genome shotgun (WGS) entry which is preliminary data.</text>
</comment>
<dbReference type="SUPFAM" id="SSF50494">
    <property type="entry name" value="Trypsin-like serine proteases"/>
    <property type="match status" value="1"/>
</dbReference>
<dbReference type="Gene3D" id="2.40.10.10">
    <property type="entry name" value="Trypsin-like serine proteases"/>
    <property type="match status" value="1"/>
</dbReference>
<dbReference type="RefSeq" id="WP_189176666.1">
    <property type="nucleotide sequence ID" value="NZ_BMNG01000016.1"/>
</dbReference>
<dbReference type="InterPro" id="IPR009003">
    <property type="entry name" value="Peptidase_S1_PA"/>
</dbReference>
<reference evidence="2" key="1">
    <citation type="journal article" date="2019" name="Int. J. Syst. Evol. Microbiol.">
        <title>The Global Catalogue of Microorganisms (GCM) 10K type strain sequencing project: providing services to taxonomists for standard genome sequencing and annotation.</title>
        <authorList>
            <consortium name="The Broad Institute Genomics Platform"/>
            <consortium name="The Broad Institute Genome Sequencing Center for Infectious Disease"/>
            <person name="Wu L."/>
            <person name="Ma J."/>
        </authorList>
    </citation>
    <scope>NUCLEOTIDE SEQUENCE [LARGE SCALE GENOMIC DNA]</scope>
    <source>
        <strain evidence="2">CGMCC 4.7349</strain>
    </source>
</reference>